<keyword evidence="6 8" id="KW-0807">Transducer</keyword>
<dbReference type="PANTHER" id="PTHR32089">
    <property type="entry name" value="METHYL-ACCEPTING CHEMOTAXIS PROTEIN MCPB"/>
    <property type="match status" value="1"/>
</dbReference>
<evidence type="ECO:0000256" key="4">
    <source>
        <dbReference type="ARBA" id="ARBA00022989"/>
    </source>
</evidence>
<evidence type="ECO:0000256" key="3">
    <source>
        <dbReference type="ARBA" id="ARBA00022692"/>
    </source>
</evidence>
<proteinExistence type="inferred from homology"/>
<protein>
    <submittedName>
        <fullName evidence="12">HAMP domain-containing protein</fullName>
    </submittedName>
</protein>
<dbReference type="SMART" id="SM00304">
    <property type="entry name" value="HAMP"/>
    <property type="match status" value="1"/>
</dbReference>
<dbReference type="Proteomes" id="UP000726170">
    <property type="component" value="Unassembled WGS sequence"/>
</dbReference>
<organism evidence="12 13">
    <name type="scientific">Clostridium mobile</name>
    <dbReference type="NCBI Taxonomy" id="2841512"/>
    <lineage>
        <taxon>Bacteria</taxon>
        <taxon>Bacillati</taxon>
        <taxon>Bacillota</taxon>
        <taxon>Clostridia</taxon>
        <taxon>Eubacteriales</taxon>
        <taxon>Clostridiaceae</taxon>
        <taxon>Clostridium</taxon>
    </lineage>
</organism>
<evidence type="ECO:0000256" key="5">
    <source>
        <dbReference type="ARBA" id="ARBA00023136"/>
    </source>
</evidence>
<dbReference type="EMBL" id="JAHLQF010000004">
    <property type="protein sequence ID" value="MBU5485741.1"/>
    <property type="molecule type" value="Genomic_DNA"/>
</dbReference>
<keyword evidence="3 9" id="KW-0812">Transmembrane</keyword>
<dbReference type="PANTHER" id="PTHR32089:SF112">
    <property type="entry name" value="LYSOZYME-LIKE PROTEIN-RELATED"/>
    <property type="match status" value="1"/>
</dbReference>
<evidence type="ECO:0000256" key="9">
    <source>
        <dbReference type="SAM" id="Phobius"/>
    </source>
</evidence>
<dbReference type="InterPro" id="IPR033463">
    <property type="entry name" value="sCache_3"/>
</dbReference>
<keyword evidence="4 9" id="KW-1133">Transmembrane helix</keyword>
<comment type="subcellular location">
    <subcellularLocation>
        <location evidence="1">Cell membrane</location>
        <topology evidence="1">Multi-pass membrane protein</topology>
    </subcellularLocation>
</comment>
<evidence type="ECO:0000256" key="6">
    <source>
        <dbReference type="ARBA" id="ARBA00023224"/>
    </source>
</evidence>
<dbReference type="SMART" id="SM00283">
    <property type="entry name" value="MA"/>
    <property type="match status" value="1"/>
</dbReference>
<comment type="caution">
    <text evidence="12">The sequence shown here is derived from an EMBL/GenBank/DDBJ whole genome shotgun (WGS) entry which is preliminary data.</text>
</comment>
<evidence type="ECO:0000256" key="1">
    <source>
        <dbReference type="ARBA" id="ARBA00004651"/>
    </source>
</evidence>
<evidence type="ECO:0000313" key="12">
    <source>
        <dbReference type="EMBL" id="MBU5485741.1"/>
    </source>
</evidence>
<feature type="transmembrane region" description="Helical" evidence="9">
    <location>
        <begin position="304"/>
        <end position="324"/>
    </location>
</feature>
<name>A0ABS6EM51_9CLOT</name>
<evidence type="ECO:0000259" key="10">
    <source>
        <dbReference type="PROSITE" id="PS50111"/>
    </source>
</evidence>
<dbReference type="Pfam" id="PF17203">
    <property type="entry name" value="sCache_3_2"/>
    <property type="match status" value="1"/>
</dbReference>
<reference evidence="12 13" key="1">
    <citation type="submission" date="2021-06" db="EMBL/GenBank/DDBJ databases">
        <authorList>
            <person name="Sun Q."/>
            <person name="Li D."/>
        </authorList>
    </citation>
    <scope>NUCLEOTIDE SEQUENCE [LARGE SCALE GENOMIC DNA]</scope>
    <source>
        <strain evidence="12 13">MSJ-11</strain>
    </source>
</reference>
<feature type="domain" description="Methyl-accepting transducer" evidence="10">
    <location>
        <begin position="399"/>
        <end position="656"/>
    </location>
</feature>
<dbReference type="PROSITE" id="PS50885">
    <property type="entry name" value="HAMP"/>
    <property type="match status" value="1"/>
</dbReference>
<sequence>MRRLKGAVKKIKLIKNKSNKKSIKSKTLMTPLVIMLIIISILSGAAINVSKRKIMDQMRMDGMNLAKQVSNDIGKNEEILTELNKIVEDNIRNIGKLVNGNISSMNNDYLKDVAKTFNIDEINVSDASGKVIYSNIPAIINTSYNDQEMVLRIIKGEKDEFMEDIRKSVDDNNYYKYGYVKKNGGGVIQIGMLANKIEEMSNSMDLQKLLDDLAKDEGMEYALIIDKNLKITAHSERDRIGNTVDDIGSKTAAVDSEPYSSTILYKDSIEVYDVLVPLYKSGVHIGALNIGLSMENVQNAIKEMGTIIIVISIICFILLALIMISVSKSIISPINDLVQVSERVSKGEFDVEINVKNDDELGILAKGFKEMCYSLKHTIGIIKNESDKVNIGSRSLNDNADKMTNITSEVALAVQDIAQGSSEQTGDLMETVNYMANLSEELQNIHEKIVIIKNNSNETENKARVGKEEIDNLLKSIENIKDAFDVVSNKISGLNISVLKIGSITDVINNISEQTNLLALNAAIEAARAGEAGRGFAVVADQVRNLAEQSKNSISEIQGLVHNIKNETDNVMETSNSVKNLVEDQTGIAENTKVSLNDMLNSVVGIAPLIDDLYKSVENTVESKEIVLEKVKTISLVSEKNAAASEEIAASAEEMTAGASELSSFSFDLKEVAEKLNEETEKFKI</sequence>
<dbReference type="Pfam" id="PF00672">
    <property type="entry name" value="HAMP"/>
    <property type="match status" value="1"/>
</dbReference>
<evidence type="ECO:0000256" key="2">
    <source>
        <dbReference type="ARBA" id="ARBA00022475"/>
    </source>
</evidence>
<evidence type="ECO:0000256" key="8">
    <source>
        <dbReference type="PROSITE-ProRule" id="PRU00284"/>
    </source>
</evidence>
<dbReference type="Pfam" id="PF00015">
    <property type="entry name" value="MCPsignal"/>
    <property type="match status" value="1"/>
</dbReference>
<keyword evidence="5 9" id="KW-0472">Membrane</keyword>
<gene>
    <name evidence="12" type="ORF">KQI86_15580</name>
</gene>
<keyword evidence="13" id="KW-1185">Reference proteome</keyword>
<evidence type="ECO:0000259" key="11">
    <source>
        <dbReference type="PROSITE" id="PS50885"/>
    </source>
</evidence>
<dbReference type="CDD" id="cd06225">
    <property type="entry name" value="HAMP"/>
    <property type="match status" value="1"/>
</dbReference>
<comment type="similarity">
    <text evidence="7">Belongs to the methyl-accepting chemotaxis (MCP) protein family.</text>
</comment>
<dbReference type="InterPro" id="IPR004089">
    <property type="entry name" value="MCPsignal_dom"/>
</dbReference>
<accession>A0ABS6EM51</accession>
<dbReference type="PROSITE" id="PS50111">
    <property type="entry name" value="CHEMOTAXIS_TRANSDUC_2"/>
    <property type="match status" value="1"/>
</dbReference>
<evidence type="ECO:0000313" key="13">
    <source>
        <dbReference type="Proteomes" id="UP000726170"/>
    </source>
</evidence>
<feature type="domain" description="HAMP" evidence="11">
    <location>
        <begin position="328"/>
        <end position="380"/>
    </location>
</feature>
<evidence type="ECO:0000256" key="7">
    <source>
        <dbReference type="ARBA" id="ARBA00029447"/>
    </source>
</evidence>
<dbReference type="InterPro" id="IPR003660">
    <property type="entry name" value="HAMP_dom"/>
</dbReference>
<keyword evidence="2" id="KW-1003">Cell membrane</keyword>